<evidence type="ECO:0000256" key="4">
    <source>
        <dbReference type="PROSITE-ProRule" id="PRU01193"/>
    </source>
</evidence>
<dbReference type="Gene3D" id="3.10.580.10">
    <property type="entry name" value="CBS-domain"/>
    <property type="match status" value="1"/>
</dbReference>
<dbReference type="InterPro" id="IPR000644">
    <property type="entry name" value="CBS_dom"/>
</dbReference>
<dbReference type="eggNOG" id="COG1253">
    <property type="taxonomic scope" value="Bacteria"/>
</dbReference>
<feature type="transmembrane region" description="Helical" evidence="6">
    <location>
        <begin position="100"/>
        <end position="117"/>
    </location>
</feature>
<keyword evidence="3" id="KW-0129">CBS domain</keyword>
<comment type="subcellular location">
    <subcellularLocation>
        <location evidence="1">Cell membrane</location>
        <topology evidence="1">Multi-pass membrane protein</topology>
    </subcellularLocation>
</comment>
<dbReference type="InterPro" id="IPR002550">
    <property type="entry name" value="CNNM"/>
</dbReference>
<feature type="domain" description="CNNM transmembrane" evidence="8">
    <location>
        <begin position="1"/>
        <end position="200"/>
    </location>
</feature>
<feature type="domain" description="CBS" evidence="7">
    <location>
        <begin position="219"/>
        <end position="278"/>
    </location>
</feature>
<dbReference type="HOGENOM" id="CLU_711579_0_0_11"/>
<evidence type="ECO:0000256" key="5">
    <source>
        <dbReference type="SAM" id="MobiDB-lite"/>
    </source>
</evidence>
<evidence type="ECO:0000313" key="9">
    <source>
        <dbReference type="EMBL" id="CCH68735.1"/>
    </source>
</evidence>
<keyword evidence="4 6" id="KW-0472">Membrane</keyword>
<evidence type="ECO:0000256" key="6">
    <source>
        <dbReference type="SAM" id="Phobius"/>
    </source>
</evidence>
<evidence type="ECO:0000256" key="2">
    <source>
        <dbReference type="ARBA" id="ARBA00022475"/>
    </source>
</evidence>
<dbReference type="InterPro" id="IPR051676">
    <property type="entry name" value="UPF0053_domain"/>
</dbReference>
<dbReference type="Gene3D" id="3.90.1280.20">
    <property type="match status" value="1"/>
</dbReference>
<name>N0DZI9_9MICO</name>
<sequence length="388" mass="41616">MSWPVVVTIVLLLANAFFVGAEFAAMAARRSRLEPMVAAGNNRARIVLEATEQMGSLLACAQLGITICSVLIGAISEAALHHALVPIVERAGLSPRVTDILALVLALLVVIYLHVVVGEMIPKNLAIAGPERSALVLVPPLQLMTRALRWPIMAMERIAKAIVRMCGVEPKDEVASEFTVEEVAHILQASHEEGLVLSEQFGRLDAAIEFSDKDASDVGVRLADVVTVGLDTTPDDIERLVAKRGFSRYPVAGADGYLIGYLHLKDVLFADEEERLPAGPGQAHPADGQRSPDRRGRERVADDAADRITPGASGRRRRGSGRCRLPRGRHRAARRRGRGRQSALTRTPPRAGPYSGEATTGTVVASELRAPGRIRTCAPASGGRCSIP</sequence>
<dbReference type="EMBL" id="CAIZ01000018">
    <property type="protein sequence ID" value="CCH68735.1"/>
    <property type="molecule type" value="Genomic_DNA"/>
</dbReference>
<evidence type="ECO:0000259" key="7">
    <source>
        <dbReference type="PROSITE" id="PS51371"/>
    </source>
</evidence>
<keyword evidence="10" id="KW-1185">Reference proteome</keyword>
<dbReference type="PANTHER" id="PTHR43099:SF5">
    <property type="entry name" value="HLYC_CORC FAMILY TRANSPORTER"/>
    <property type="match status" value="1"/>
</dbReference>
<gene>
    <name evidence="9" type="ORF">BN10_1140032</name>
</gene>
<dbReference type="GO" id="GO:0005886">
    <property type="term" value="C:plasma membrane"/>
    <property type="evidence" value="ECO:0007669"/>
    <property type="project" value="UniProtKB-SubCell"/>
</dbReference>
<dbReference type="Proteomes" id="UP000013167">
    <property type="component" value="Unassembled WGS sequence"/>
</dbReference>
<evidence type="ECO:0000256" key="3">
    <source>
        <dbReference type="PROSITE-ProRule" id="PRU00703"/>
    </source>
</evidence>
<dbReference type="Pfam" id="PF00571">
    <property type="entry name" value="CBS"/>
    <property type="match status" value="1"/>
</dbReference>
<dbReference type="STRING" id="1193181.BN10_1140032"/>
<dbReference type="PROSITE" id="PS51371">
    <property type="entry name" value="CBS"/>
    <property type="match status" value="1"/>
</dbReference>
<reference evidence="9 10" key="1">
    <citation type="journal article" date="2013" name="ISME J.">
        <title>A metabolic model for members of the genus Tetrasphaera involved in enhanced biological phosphorus removal.</title>
        <authorList>
            <person name="Kristiansen R."/>
            <person name="Nguyen H.T.T."/>
            <person name="Saunders A.M."/>
            <person name="Nielsen J.L."/>
            <person name="Wimmer R."/>
            <person name="Le V.Q."/>
            <person name="McIlroy S.J."/>
            <person name="Petrovski S."/>
            <person name="Seviour R.J."/>
            <person name="Calteau A."/>
            <person name="Nielsen K.L."/>
            <person name="Nielsen P.H."/>
        </authorList>
    </citation>
    <scope>NUCLEOTIDE SEQUENCE [LARGE SCALE GENOMIC DNA]</scope>
    <source>
        <strain evidence="9 10">Lp2</strain>
    </source>
</reference>
<accession>N0DZI9</accession>
<keyword evidence="2" id="KW-1003">Cell membrane</keyword>
<dbReference type="AlphaFoldDB" id="N0DZI9"/>
<feature type="compositionally biased region" description="Basic residues" evidence="5">
    <location>
        <begin position="314"/>
        <end position="339"/>
    </location>
</feature>
<dbReference type="InterPro" id="IPR046342">
    <property type="entry name" value="CBS_dom_sf"/>
</dbReference>
<proteinExistence type="predicted"/>
<keyword evidence="4 6" id="KW-0812">Transmembrane</keyword>
<protein>
    <submittedName>
        <fullName evidence="9">Hemolysin containing CBS domains protein (Modular protein)</fullName>
    </submittedName>
</protein>
<evidence type="ECO:0000256" key="1">
    <source>
        <dbReference type="ARBA" id="ARBA00004651"/>
    </source>
</evidence>
<feature type="region of interest" description="Disordered" evidence="5">
    <location>
        <begin position="276"/>
        <end position="360"/>
    </location>
</feature>
<evidence type="ECO:0000313" key="10">
    <source>
        <dbReference type="Proteomes" id="UP000013167"/>
    </source>
</evidence>
<dbReference type="PROSITE" id="PS51846">
    <property type="entry name" value="CNNM"/>
    <property type="match status" value="1"/>
</dbReference>
<feature type="transmembrane region" description="Helical" evidence="6">
    <location>
        <begin position="6"/>
        <end position="28"/>
    </location>
</feature>
<dbReference type="PANTHER" id="PTHR43099">
    <property type="entry name" value="UPF0053 PROTEIN YRKA"/>
    <property type="match status" value="1"/>
</dbReference>
<organism evidence="9 10">
    <name type="scientific">Phycicoccus elongatus Lp2</name>
    <dbReference type="NCBI Taxonomy" id="1193181"/>
    <lineage>
        <taxon>Bacteria</taxon>
        <taxon>Bacillati</taxon>
        <taxon>Actinomycetota</taxon>
        <taxon>Actinomycetes</taxon>
        <taxon>Micrococcales</taxon>
        <taxon>Intrasporangiaceae</taxon>
        <taxon>Phycicoccus</taxon>
    </lineage>
</organism>
<dbReference type="SUPFAM" id="SSF54631">
    <property type="entry name" value="CBS-domain pair"/>
    <property type="match status" value="1"/>
</dbReference>
<feature type="compositionally biased region" description="Basic and acidic residues" evidence="5">
    <location>
        <begin position="290"/>
        <end position="306"/>
    </location>
</feature>
<evidence type="ECO:0000259" key="8">
    <source>
        <dbReference type="PROSITE" id="PS51846"/>
    </source>
</evidence>
<comment type="caution">
    <text evidence="9">The sequence shown here is derived from an EMBL/GenBank/DDBJ whole genome shotgun (WGS) entry which is preliminary data.</text>
</comment>
<keyword evidence="4 6" id="KW-1133">Transmembrane helix</keyword>
<dbReference type="Pfam" id="PF01595">
    <property type="entry name" value="CNNM"/>
    <property type="match status" value="1"/>
</dbReference>